<evidence type="ECO:0000313" key="2">
    <source>
        <dbReference type="Proteomes" id="UP000610594"/>
    </source>
</evidence>
<evidence type="ECO:0000313" key="1">
    <source>
        <dbReference type="EMBL" id="NHZ67016.1"/>
    </source>
</evidence>
<protein>
    <recommendedName>
        <fullName evidence="3">XRE family transcriptional regulator</fullName>
    </recommendedName>
</protein>
<comment type="caution">
    <text evidence="1">The sequence shown here is derived from an EMBL/GenBank/DDBJ whole genome shotgun (WGS) entry which is preliminary data.</text>
</comment>
<dbReference type="InterPro" id="IPR010982">
    <property type="entry name" value="Lambda_DNA-bd_dom_sf"/>
</dbReference>
<dbReference type="Gene3D" id="1.10.260.40">
    <property type="entry name" value="lambda repressor-like DNA-binding domains"/>
    <property type="match status" value="1"/>
</dbReference>
<gene>
    <name evidence="1" type="ORF">F1735_32930</name>
</gene>
<dbReference type="EMBL" id="WHJF01000226">
    <property type="protein sequence ID" value="NHZ67016.1"/>
    <property type="molecule type" value="Genomic_DNA"/>
</dbReference>
<reference evidence="1 2" key="1">
    <citation type="submission" date="2019-10" db="EMBL/GenBank/DDBJ databases">
        <title>Taxonomy of Antarctic Massilia spp.: description of Massilia rubra sp. nov., Massilia aquatica sp. nov., Massilia mucilaginosa sp. nov., Massilia frigida sp. nov. isolated from streams, lakes and regoliths.</title>
        <authorList>
            <person name="Holochova P."/>
            <person name="Sedlacek I."/>
            <person name="Kralova S."/>
            <person name="Maslanova I."/>
            <person name="Busse H.-J."/>
            <person name="Stankova E."/>
            <person name="Vrbovska V."/>
            <person name="Kovarovic V."/>
            <person name="Bartak M."/>
            <person name="Svec P."/>
            <person name="Pantucek R."/>
        </authorList>
    </citation>
    <scope>NUCLEOTIDE SEQUENCE [LARGE SCALE GENOMIC DNA]</scope>
    <source>
        <strain evidence="1 2">CCM 8694</strain>
    </source>
</reference>
<keyword evidence="2" id="KW-1185">Reference proteome</keyword>
<sequence>MSTTTTTTTERKFVTIDVNNPAYNVGMLLDAVMAKLGVKNDAALSRELGVSPTNVSNIRNVKVALSAAMMIRIHDVADMSITTIRSFLVGPTK</sequence>
<dbReference type="Proteomes" id="UP000610594">
    <property type="component" value="Unassembled WGS sequence"/>
</dbReference>
<organism evidence="1 2">
    <name type="scientific">Massilia genomosp. 1</name>
    <dbReference type="NCBI Taxonomy" id="2609280"/>
    <lineage>
        <taxon>Bacteria</taxon>
        <taxon>Pseudomonadati</taxon>
        <taxon>Pseudomonadota</taxon>
        <taxon>Betaproteobacteria</taxon>
        <taxon>Burkholderiales</taxon>
        <taxon>Oxalobacteraceae</taxon>
        <taxon>Telluria group</taxon>
        <taxon>Massilia</taxon>
    </lineage>
</organism>
<proteinExistence type="predicted"/>
<name>A0ABX0MX00_9BURK</name>
<dbReference type="SUPFAM" id="SSF47413">
    <property type="entry name" value="lambda repressor-like DNA-binding domains"/>
    <property type="match status" value="1"/>
</dbReference>
<accession>A0ABX0MX00</accession>
<evidence type="ECO:0008006" key="3">
    <source>
        <dbReference type="Google" id="ProtNLM"/>
    </source>
</evidence>